<gene>
    <name evidence="1" type="ORF">KUTeg_001971</name>
</gene>
<dbReference type="EMBL" id="JARBDR010000141">
    <property type="protein sequence ID" value="KAJ8320384.1"/>
    <property type="molecule type" value="Genomic_DNA"/>
</dbReference>
<comment type="caution">
    <text evidence="1">The sequence shown here is derived from an EMBL/GenBank/DDBJ whole genome shotgun (WGS) entry which is preliminary data.</text>
</comment>
<protein>
    <submittedName>
        <fullName evidence="1">Uncharacterized protein</fullName>
    </submittedName>
</protein>
<proteinExistence type="predicted"/>
<name>A0ABQ9FT06_TEGGR</name>
<reference evidence="1 2" key="1">
    <citation type="submission" date="2022-12" db="EMBL/GenBank/DDBJ databases">
        <title>Chromosome-level genome of Tegillarca granosa.</title>
        <authorList>
            <person name="Kim J."/>
        </authorList>
    </citation>
    <scope>NUCLEOTIDE SEQUENCE [LARGE SCALE GENOMIC DNA]</scope>
    <source>
        <strain evidence="1">Teg-2019</strain>
        <tissue evidence="1">Adductor muscle</tissue>
    </source>
</reference>
<keyword evidence="2" id="KW-1185">Reference proteome</keyword>
<sequence length="113" mass="12782">MAAFKMCKLCLKSIKLFCVSKVSIYHSNKTSCPAICNAVTMVIYTKNINLDKQCCFVCVLFSPALSRVSVDLDRSLQEVDFQPSLSNTSFIDARFAMEQAVKTERLKIRMQIN</sequence>
<evidence type="ECO:0000313" key="1">
    <source>
        <dbReference type="EMBL" id="KAJ8320384.1"/>
    </source>
</evidence>
<evidence type="ECO:0000313" key="2">
    <source>
        <dbReference type="Proteomes" id="UP001217089"/>
    </source>
</evidence>
<organism evidence="1 2">
    <name type="scientific">Tegillarca granosa</name>
    <name type="common">Malaysian cockle</name>
    <name type="synonym">Anadara granosa</name>
    <dbReference type="NCBI Taxonomy" id="220873"/>
    <lineage>
        <taxon>Eukaryota</taxon>
        <taxon>Metazoa</taxon>
        <taxon>Spiralia</taxon>
        <taxon>Lophotrochozoa</taxon>
        <taxon>Mollusca</taxon>
        <taxon>Bivalvia</taxon>
        <taxon>Autobranchia</taxon>
        <taxon>Pteriomorphia</taxon>
        <taxon>Arcoida</taxon>
        <taxon>Arcoidea</taxon>
        <taxon>Arcidae</taxon>
        <taxon>Tegillarca</taxon>
    </lineage>
</organism>
<dbReference type="Proteomes" id="UP001217089">
    <property type="component" value="Unassembled WGS sequence"/>
</dbReference>
<accession>A0ABQ9FT06</accession>